<dbReference type="PhylomeDB" id="B8MM51"/>
<accession>B8MM51</accession>
<dbReference type="GeneID" id="8108459"/>
<feature type="transmembrane region" description="Helical" evidence="1">
    <location>
        <begin position="226"/>
        <end position="246"/>
    </location>
</feature>
<keyword evidence="1" id="KW-0472">Membrane</keyword>
<dbReference type="OrthoDB" id="1928087at2759"/>
<dbReference type="AlphaFoldDB" id="B8MM51"/>
<feature type="transmembrane region" description="Helical" evidence="1">
    <location>
        <begin position="184"/>
        <end position="205"/>
    </location>
</feature>
<keyword evidence="1" id="KW-1133">Transmembrane helix</keyword>
<gene>
    <name evidence="2" type="ORF">TSTA_098200</name>
</gene>
<sequence length="248" mass="29079">MITQMILKGRNPLHSNLDYVYIVDRDAGALIIPLWKVENKSLRPAAIRIDLSKFYETSGLIIMTSLEQSSYVSDDQTSRKSMTPSESLVYGTLTLNFGPPTPMNELQEQFFTDFVFICWRHPHFQIFDTVGQQFSTLMLPDFRALTRILTRLLEEALDSYRTVATVFAARFSSEIPKRNKLYRFYSIFSGFLHSSAVLLHLYTLFRRHHCAKLWIFYIMLREAWRFKLGRSVLFQLLHLAAFGIYWSY</sequence>
<evidence type="ECO:0000313" key="3">
    <source>
        <dbReference type="Proteomes" id="UP000001745"/>
    </source>
</evidence>
<organism evidence="2 3">
    <name type="scientific">Talaromyces stipitatus (strain ATCC 10500 / CBS 375.48 / QM 6759 / NRRL 1006)</name>
    <name type="common">Penicillium stipitatum</name>
    <dbReference type="NCBI Taxonomy" id="441959"/>
    <lineage>
        <taxon>Eukaryota</taxon>
        <taxon>Fungi</taxon>
        <taxon>Dikarya</taxon>
        <taxon>Ascomycota</taxon>
        <taxon>Pezizomycotina</taxon>
        <taxon>Eurotiomycetes</taxon>
        <taxon>Eurotiomycetidae</taxon>
        <taxon>Eurotiales</taxon>
        <taxon>Trichocomaceae</taxon>
        <taxon>Talaromyces</taxon>
        <taxon>Talaromyces sect. Talaromyces</taxon>
    </lineage>
</organism>
<dbReference type="HOGENOM" id="CLU_1120751_0_0_1"/>
<evidence type="ECO:0000313" key="2">
    <source>
        <dbReference type="EMBL" id="EED13563.1"/>
    </source>
</evidence>
<reference evidence="3" key="1">
    <citation type="journal article" date="2015" name="Genome Announc.">
        <title>Genome sequence of the AIDS-associated pathogen Penicillium marneffei (ATCC18224) and its near taxonomic relative Talaromyces stipitatus (ATCC10500).</title>
        <authorList>
            <person name="Nierman W.C."/>
            <person name="Fedorova-Abrams N.D."/>
            <person name="Andrianopoulos A."/>
        </authorList>
    </citation>
    <scope>NUCLEOTIDE SEQUENCE [LARGE SCALE GENOMIC DNA]</scope>
    <source>
        <strain evidence="3">ATCC 10500 / CBS 375.48 / QM 6759 / NRRL 1006</strain>
    </source>
</reference>
<protein>
    <submittedName>
        <fullName evidence="2">Uncharacterized protein</fullName>
    </submittedName>
</protein>
<dbReference type="VEuPathDB" id="FungiDB:TSTA_098200"/>
<dbReference type="EMBL" id="EQ962658">
    <property type="protein sequence ID" value="EED13563.1"/>
    <property type="molecule type" value="Genomic_DNA"/>
</dbReference>
<evidence type="ECO:0000256" key="1">
    <source>
        <dbReference type="SAM" id="Phobius"/>
    </source>
</evidence>
<dbReference type="eggNOG" id="ENOG502RNUB">
    <property type="taxonomic scope" value="Eukaryota"/>
</dbReference>
<name>B8MM51_TALSN</name>
<proteinExistence type="predicted"/>
<dbReference type="RefSeq" id="XP_002485801.1">
    <property type="nucleotide sequence ID" value="XM_002485756.1"/>
</dbReference>
<dbReference type="Proteomes" id="UP000001745">
    <property type="component" value="Unassembled WGS sequence"/>
</dbReference>
<keyword evidence="1" id="KW-0812">Transmembrane</keyword>
<keyword evidence="3" id="KW-1185">Reference proteome</keyword>
<dbReference type="InParanoid" id="B8MM51"/>